<dbReference type="SMART" id="SM00387">
    <property type="entry name" value="HATPase_c"/>
    <property type="match status" value="1"/>
</dbReference>
<evidence type="ECO:0000256" key="3">
    <source>
        <dbReference type="ARBA" id="ARBA00022679"/>
    </source>
</evidence>
<evidence type="ECO:0000313" key="10">
    <source>
        <dbReference type="EMBL" id="SDP79614.1"/>
    </source>
</evidence>
<reference evidence="11" key="1">
    <citation type="submission" date="2016-10" db="EMBL/GenBank/DDBJ databases">
        <authorList>
            <person name="Varghese N."/>
            <person name="Submissions S."/>
        </authorList>
    </citation>
    <scope>NUCLEOTIDE SEQUENCE [LARGE SCALE GENOMIC DNA]</scope>
    <source>
        <strain evidence="11">IBRC-M10078</strain>
    </source>
</reference>
<dbReference type="AlphaFoldDB" id="A0A1H0VMQ6"/>
<dbReference type="GO" id="GO:0000155">
    <property type="term" value="F:phosphorelay sensor kinase activity"/>
    <property type="evidence" value="ECO:0007669"/>
    <property type="project" value="InterPro"/>
</dbReference>
<keyword evidence="8" id="KW-0812">Transmembrane</keyword>
<keyword evidence="4" id="KW-0547">Nucleotide-binding</keyword>
<dbReference type="InterPro" id="IPR003594">
    <property type="entry name" value="HATPase_dom"/>
</dbReference>
<dbReference type="InterPro" id="IPR050482">
    <property type="entry name" value="Sensor_HK_TwoCompSys"/>
</dbReference>
<feature type="transmembrane region" description="Helical" evidence="8">
    <location>
        <begin position="76"/>
        <end position="93"/>
    </location>
</feature>
<dbReference type="Pfam" id="PF07730">
    <property type="entry name" value="HisKA_3"/>
    <property type="match status" value="1"/>
</dbReference>
<evidence type="ECO:0000313" key="11">
    <source>
        <dbReference type="Proteomes" id="UP000199159"/>
    </source>
</evidence>
<keyword evidence="8" id="KW-0472">Membrane</keyword>
<feature type="transmembrane region" description="Helical" evidence="8">
    <location>
        <begin position="123"/>
        <end position="141"/>
    </location>
</feature>
<evidence type="ECO:0000256" key="1">
    <source>
        <dbReference type="ARBA" id="ARBA00000085"/>
    </source>
</evidence>
<keyword evidence="7" id="KW-0902">Two-component regulatory system</keyword>
<evidence type="ECO:0000256" key="6">
    <source>
        <dbReference type="ARBA" id="ARBA00022840"/>
    </source>
</evidence>
<dbReference type="InterPro" id="IPR011712">
    <property type="entry name" value="Sig_transdc_His_kin_sub3_dim/P"/>
</dbReference>
<dbReference type="Pfam" id="PF02518">
    <property type="entry name" value="HATPase_c"/>
    <property type="match status" value="1"/>
</dbReference>
<evidence type="ECO:0000256" key="5">
    <source>
        <dbReference type="ARBA" id="ARBA00022777"/>
    </source>
</evidence>
<dbReference type="STRING" id="930152.SAMN05216565_10777"/>
<gene>
    <name evidence="10" type="ORF">SAMN05216565_10777</name>
</gene>
<dbReference type="PANTHER" id="PTHR24421:SF55">
    <property type="entry name" value="SENSOR HISTIDINE KINASE YDFH"/>
    <property type="match status" value="1"/>
</dbReference>
<dbReference type="OrthoDB" id="9781904at2"/>
<evidence type="ECO:0000256" key="7">
    <source>
        <dbReference type="ARBA" id="ARBA00023012"/>
    </source>
</evidence>
<dbReference type="CDD" id="cd16917">
    <property type="entry name" value="HATPase_UhpB-NarQ-NarX-like"/>
    <property type="match status" value="1"/>
</dbReference>
<dbReference type="GO" id="GO:0005524">
    <property type="term" value="F:ATP binding"/>
    <property type="evidence" value="ECO:0007669"/>
    <property type="project" value="UniProtKB-KW"/>
</dbReference>
<protein>
    <recommendedName>
        <fullName evidence="2">histidine kinase</fullName>
        <ecNumber evidence="2">2.7.13.3</ecNumber>
    </recommendedName>
</protein>
<dbReference type="RefSeq" id="WP_090855699.1">
    <property type="nucleotide sequence ID" value="NZ_FNJU01000007.1"/>
</dbReference>
<feature type="transmembrane region" description="Helical" evidence="8">
    <location>
        <begin position="47"/>
        <end position="67"/>
    </location>
</feature>
<keyword evidence="11" id="KW-1185">Reference proteome</keyword>
<sequence>MSIRNINIDSIKNVSVELLVSKIGVIVWIFFIYLGTMVLQYIEQPVFIQSVVFTIAILIYILCYWFSNLLTDRRKWVYLFSQGSLLFISSFLVPHGSPVIMAGLLPLLVSQSITIFENSIKVFIVFIGAYTIYCVAIWLNYGLQELPILVLIFFFNITIVNFYSVLYNRQVKARLRMEYYLEDLETAHHKVENLTLAIERQRMARDLHDTLAQGLAGLIMQLEAVDAHLQNGNINRSEEIIQQSMIRARETLKNARKAIDDLRTKSVEETDFNHEILNRIKEFKETAAIEVNYEIETIQQLSSLTMEHSLFIVSECLANIVKHSQAKMVKITVKNVNDFLKIEIIDNGIGFNPRSIGKHSGRYGLLGLRERVRLIGGKLEINSCPGKGAKVSINVPV</sequence>
<keyword evidence="3" id="KW-0808">Transferase</keyword>
<dbReference type="InterPro" id="IPR005467">
    <property type="entry name" value="His_kinase_dom"/>
</dbReference>
<dbReference type="SUPFAM" id="SSF55874">
    <property type="entry name" value="ATPase domain of HSP90 chaperone/DNA topoisomerase II/histidine kinase"/>
    <property type="match status" value="1"/>
</dbReference>
<evidence type="ECO:0000256" key="4">
    <source>
        <dbReference type="ARBA" id="ARBA00022741"/>
    </source>
</evidence>
<dbReference type="EC" id="2.7.13.3" evidence="2"/>
<evidence type="ECO:0000259" key="9">
    <source>
        <dbReference type="PROSITE" id="PS50109"/>
    </source>
</evidence>
<keyword evidence="8" id="KW-1133">Transmembrane helix</keyword>
<evidence type="ECO:0000256" key="2">
    <source>
        <dbReference type="ARBA" id="ARBA00012438"/>
    </source>
</evidence>
<dbReference type="PANTHER" id="PTHR24421">
    <property type="entry name" value="NITRATE/NITRITE SENSOR PROTEIN NARX-RELATED"/>
    <property type="match status" value="1"/>
</dbReference>
<dbReference type="Gene3D" id="3.30.565.10">
    <property type="entry name" value="Histidine kinase-like ATPase, C-terminal domain"/>
    <property type="match status" value="1"/>
</dbReference>
<feature type="domain" description="Histidine kinase" evidence="9">
    <location>
        <begin position="206"/>
        <end position="397"/>
    </location>
</feature>
<dbReference type="EMBL" id="FNJU01000007">
    <property type="protein sequence ID" value="SDP79614.1"/>
    <property type="molecule type" value="Genomic_DNA"/>
</dbReference>
<dbReference type="InterPro" id="IPR036890">
    <property type="entry name" value="HATPase_C_sf"/>
</dbReference>
<evidence type="ECO:0000256" key="8">
    <source>
        <dbReference type="SAM" id="Phobius"/>
    </source>
</evidence>
<feature type="transmembrane region" description="Helical" evidence="8">
    <location>
        <begin position="147"/>
        <end position="167"/>
    </location>
</feature>
<dbReference type="Gene3D" id="1.20.5.1930">
    <property type="match status" value="1"/>
</dbReference>
<dbReference type="PROSITE" id="PS50109">
    <property type="entry name" value="HIS_KIN"/>
    <property type="match status" value="1"/>
</dbReference>
<dbReference type="GO" id="GO:0016020">
    <property type="term" value="C:membrane"/>
    <property type="evidence" value="ECO:0007669"/>
    <property type="project" value="InterPro"/>
</dbReference>
<dbReference type="GO" id="GO:0046983">
    <property type="term" value="F:protein dimerization activity"/>
    <property type="evidence" value="ECO:0007669"/>
    <property type="project" value="InterPro"/>
</dbReference>
<comment type="catalytic activity">
    <reaction evidence="1">
        <text>ATP + protein L-histidine = ADP + protein N-phospho-L-histidine.</text>
        <dbReference type="EC" id="2.7.13.3"/>
    </reaction>
</comment>
<feature type="transmembrane region" description="Helical" evidence="8">
    <location>
        <begin position="99"/>
        <end position="116"/>
    </location>
</feature>
<keyword evidence="5 10" id="KW-0418">Kinase</keyword>
<accession>A0A1H0VMQ6</accession>
<keyword evidence="6" id="KW-0067">ATP-binding</keyword>
<dbReference type="Proteomes" id="UP000199159">
    <property type="component" value="Unassembled WGS sequence"/>
</dbReference>
<name>A0A1H0VMQ6_9BACI</name>
<proteinExistence type="predicted"/>
<organism evidence="10 11">
    <name type="scientific">Litchfieldia salsa</name>
    <dbReference type="NCBI Taxonomy" id="930152"/>
    <lineage>
        <taxon>Bacteria</taxon>
        <taxon>Bacillati</taxon>
        <taxon>Bacillota</taxon>
        <taxon>Bacilli</taxon>
        <taxon>Bacillales</taxon>
        <taxon>Bacillaceae</taxon>
        <taxon>Litchfieldia</taxon>
    </lineage>
</organism>
<feature type="transmembrane region" description="Helical" evidence="8">
    <location>
        <begin position="20"/>
        <end position="41"/>
    </location>
</feature>